<evidence type="ECO:0000256" key="5">
    <source>
        <dbReference type="ARBA" id="ARBA00023125"/>
    </source>
</evidence>
<dbReference type="Gene3D" id="3.30.1490.190">
    <property type="match status" value="1"/>
</dbReference>
<dbReference type="PANTHER" id="PTHR33202">
    <property type="entry name" value="ZINC UPTAKE REGULATION PROTEIN"/>
    <property type="match status" value="1"/>
</dbReference>
<sequence>MATVKYSRQREAIKNFLMSRKDHPTAEVVYEHVLKAFPNISLGTVYRNLSFLVDNGQAVKVPCEDGSVHFDGNVMPHYHFQCTECGAVIDLDFDGAEESRQFCTAAASNFDGQIEGNVTFFYGKCPSCAHKNEQ</sequence>
<protein>
    <submittedName>
        <fullName evidence="7">Transcriptional repressor</fullName>
    </submittedName>
</protein>
<dbReference type="Gene3D" id="1.10.10.10">
    <property type="entry name" value="Winged helix-like DNA-binding domain superfamily/Winged helix DNA-binding domain"/>
    <property type="match status" value="1"/>
</dbReference>
<name>A0ABV1H722_9FIRM</name>
<keyword evidence="4" id="KW-0805">Transcription regulation</keyword>
<gene>
    <name evidence="7" type="ORF">WMO37_10845</name>
</gene>
<dbReference type="Proteomes" id="UP001546774">
    <property type="component" value="Unassembled WGS sequence"/>
</dbReference>
<accession>A0ABV1H722</accession>
<evidence type="ECO:0000313" key="8">
    <source>
        <dbReference type="Proteomes" id="UP001546774"/>
    </source>
</evidence>
<dbReference type="EMBL" id="JBBMFS010000009">
    <property type="protein sequence ID" value="MEQ2555494.1"/>
    <property type="molecule type" value="Genomic_DNA"/>
</dbReference>
<dbReference type="SUPFAM" id="SSF46785">
    <property type="entry name" value="Winged helix' DNA-binding domain"/>
    <property type="match status" value="1"/>
</dbReference>
<keyword evidence="6" id="KW-0804">Transcription</keyword>
<dbReference type="InterPro" id="IPR002481">
    <property type="entry name" value="FUR"/>
</dbReference>
<dbReference type="InterPro" id="IPR036388">
    <property type="entry name" value="WH-like_DNA-bd_sf"/>
</dbReference>
<dbReference type="CDD" id="cd07153">
    <property type="entry name" value="Fur_like"/>
    <property type="match status" value="1"/>
</dbReference>
<dbReference type="InterPro" id="IPR043135">
    <property type="entry name" value="Fur_C"/>
</dbReference>
<comment type="similarity">
    <text evidence="1">Belongs to the Fur family.</text>
</comment>
<evidence type="ECO:0000256" key="1">
    <source>
        <dbReference type="ARBA" id="ARBA00007957"/>
    </source>
</evidence>
<dbReference type="PANTHER" id="PTHR33202:SF7">
    <property type="entry name" value="FERRIC UPTAKE REGULATION PROTEIN"/>
    <property type="match status" value="1"/>
</dbReference>
<comment type="caution">
    <text evidence="7">The sequence shown here is derived from an EMBL/GenBank/DDBJ whole genome shotgun (WGS) entry which is preliminary data.</text>
</comment>
<keyword evidence="5" id="KW-0238">DNA-binding</keyword>
<keyword evidence="2" id="KW-0678">Repressor</keyword>
<dbReference type="Pfam" id="PF01475">
    <property type="entry name" value="FUR"/>
    <property type="match status" value="1"/>
</dbReference>
<reference evidence="7" key="1">
    <citation type="submission" date="2024-03" db="EMBL/GenBank/DDBJ databases">
        <title>Human intestinal bacterial collection.</title>
        <authorList>
            <person name="Pauvert C."/>
            <person name="Hitch T.C.A."/>
            <person name="Clavel T."/>
        </authorList>
    </citation>
    <scope>NUCLEOTIDE SEQUENCE [LARGE SCALE GENOMIC DNA]</scope>
    <source>
        <strain evidence="7">CLA-AA-H89B</strain>
    </source>
</reference>
<dbReference type="InterPro" id="IPR036390">
    <property type="entry name" value="WH_DNA-bd_sf"/>
</dbReference>
<evidence type="ECO:0000313" key="7">
    <source>
        <dbReference type="EMBL" id="MEQ2555494.1"/>
    </source>
</evidence>
<evidence type="ECO:0000256" key="4">
    <source>
        <dbReference type="ARBA" id="ARBA00023015"/>
    </source>
</evidence>
<keyword evidence="8" id="KW-1185">Reference proteome</keyword>
<proteinExistence type="inferred from homology"/>
<organism evidence="7 8">
    <name type="scientific">Lachnospira intestinalis</name>
    <dbReference type="NCBI Taxonomy" id="3133158"/>
    <lineage>
        <taxon>Bacteria</taxon>
        <taxon>Bacillati</taxon>
        <taxon>Bacillota</taxon>
        <taxon>Clostridia</taxon>
        <taxon>Lachnospirales</taxon>
        <taxon>Lachnospiraceae</taxon>
        <taxon>Lachnospira</taxon>
    </lineage>
</organism>
<evidence type="ECO:0000256" key="2">
    <source>
        <dbReference type="ARBA" id="ARBA00022491"/>
    </source>
</evidence>
<keyword evidence="3" id="KW-0862">Zinc</keyword>
<evidence type="ECO:0000256" key="3">
    <source>
        <dbReference type="ARBA" id="ARBA00022833"/>
    </source>
</evidence>
<evidence type="ECO:0000256" key="6">
    <source>
        <dbReference type="ARBA" id="ARBA00023163"/>
    </source>
</evidence>